<dbReference type="Proteomes" id="UP000198500">
    <property type="component" value="Unassembled WGS sequence"/>
</dbReference>
<keyword evidence="1" id="KW-0812">Transmembrane</keyword>
<feature type="transmembrane region" description="Helical" evidence="1">
    <location>
        <begin position="20"/>
        <end position="41"/>
    </location>
</feature>
<name>A0A1H2SWY7_9GAMM</name>
<feature type="transmembrane region" description="Helical" evidence="1">
    <location>
        <begin position="104"/>
        <end position="122"/>
    </location>
</feature>
<gene>
    <name evidence="2" type="ORF">SAMN05443545_101682</name>
</gene>
<organism evidence="2 3">
    <name type="scientific">Aidingimonas halophila</name>
    <dbReference type="NCBI Taxonomy" id="574349"/>
    <lineage>
        <taxon>Bacteria</taxon>
        <taxon>Pseudomonadati</taxon>
        <taxon>Pseudomonadota</taxon>
        <taxon>Gammaproteobacteria</taxon>
        <taxon>Oceanospirillales</taxon>
        <taxon>Halomonadaceae</taxon>
        <taxon>Aidingimonas</taxon>
    </lineage>
</organism>
<dbReference type="OrthoDB" id="6196233at2"/>
<proteinExistence type="predicted"/>
<keyword evidence="3" id="KW-1185">Reference proteome</keyword>
<dbReference type="STRING" id="574349.SAMN05443545_101682"/>
<sequence>MDSLEQNHEEWERIRARGDSLANAVFLIAGGALLVSISVMVSAKKSGVVPEAASSIATTGWYCLLAAIILFVTLKIHMVGQAFLLHVKTEVADKNNPLLNGLGWLWGIGGFATFVYGLVQLVRAASIVISN</sequence>
<keyword evidence="1" id="KW-1133">Transmembrane helix</keyword>
<accession>A0A1H2SWY7</accession>
<evidence type="ECO:0000313" key="2">
    <source>
        <dbReference type="EMBL" id="SDW36131.1"/>
    </source>
</evidence>
<dbReference type="RefSeq" id="WP_092568052.1">
    <property type="nucleotide sequence ID" value="NZ_BMXH01000001.1"/>
</dbReference>
<reference evidence="2 3" key="1">
    <citation type="submission" date="2016-10" db="EMBL/GenBank/DDBJ databases">
        <authorList>
            <person name="de Groot N.N."/>
        </authorList>
    </citation>
    <scope>NUCLEOTIDE SEQUENCE [LARGE SCALE GENOMIC DNA]</scope>
    <source>
        <strain evidence="2 3">DSM 19219</strain>
    </source>
</reference>
<keyword evidence="1" id="KW-0472">Membrane</keyword>
<evidence type="ECO:0000313" key="3">
    <source>
        <dbReference type="Proteomes" id="UP000198500"/>
    </source>
</evidence>
<feature type="transmembrane region" description="Helical" evidence="1">
    <location>
        <begin position="61"/>
        <end position="84"/>
    </location>
</feature>
<protein>
    <submittedName>
        <fullName evidence="2">Uncharacterized protein</fullName>
    </submittedName>
</protein>
<dbReference type="EMBL" id="FNNI01000001">
    <property type="protein sequence ID" value="SDW36131.1"/>
    <property type="molecule type" value="Genomic_DNA"/>
</dbReference>
<dbReference type="AlphaFoldDB" id="A0A1H2SWY7"/>
<evidence type="ECO:0000256" key="1">
    <source>
        <dbReference type="SAM" id="Phobius"/>
    </source>
</evidence>